<dbReference type="InterPro" id="IPR023617">
    <property type="entry name" value="Tyr-tRNA-ligase_arc/euk-type"/>
</dbReference>
<keyword evidence="6 9" id="KW-0030">Aminoacyl-tRNA synthetase</keyword>
<evidence type="ECO:0000256" key="7">
    <source>
        <dbReference type="ARBA" id="ARBA00033323"/>
    </source>
</evidence>
<dbReference type="Pfam" id="PF00579">
    <property type="entry name" value="tRNA-synt_1b"/>
    <property type="match status" value="1"/>
</dbReference>
<dbReference type="PANTHER" id="PTHR46264:SF4">
    <property type="entry name" value="TYROSINE--TRNA LIGASE, CYTOPLASMIC"/>
    <property type="match status" value="1"/>
</dbReference>
<evidence type="ECO:0000256" key="3">
    <source>
        <dbReference type="ARBA" id="ARBA00022741"/>
    </source>
</evidence>
<evidence type="ECO:0000256" key="1">
    <source>
        <dbReference type="ARBA" id="ARBA00013160"/>
    </source>
</evidence>
<evidence type="ECO:0000256" key="5">
    <source>
        <dbReference type="ARBA" id="ARBA00022917"/>
    </source>
</evidence>
<evidence type="ECO:0000256" key="9">
    <source>
        <dbReference type="RuleBase" id="RU363036"/>
    </source>
</evidence>
<evidence type="ECO:0000256" key="4">
    <source>
        <dbReference type="ARBA" id="ARBA00022840"/>
    </source>
</evidence>
<evidence type="ECO:0000256" key="8">
    <source>
        <dbReference type="ARBA" id="ARBA00048248"/>
    </source>
</evidence>
<evidence type="ECO:0000256" key="6">
    <source>
        <dbReference type="ARBA" id="ARBA00023146"/>
    </source>
</evidence>
<keyword evidence="2 9" id="KW-0436">Ligase</keyword>
<dbReference type="PANTHER" id="PTHR46264">
    <property type="entry name" value="TYROSINE-TRNA LIGASE"/>
    <property type="match status" value="1"/>
</dbReference>
<dbReference type="EC" id="6.1.1.1" evidence="1"/>
<gene>
    <name evidence="10" type="primary">TYRS</name>
    <name evidence="10" type="ORF">TSPGSL018_13601</name>
</gene>
<proteinExistence type="inferred from homology"/>
<dbReference type="NCBIfam" id="NF006330">
    <property type="entry name" value="PRK08560.1"/>
    <property type="match status" value="1"/>
</dbReference>
<keyword evidence="5 9" id="KW-0648">Protein biosynthesis</keyword>
<dbReference type="InterPro" id="IPR014729">
    <property type="entry name" value="Rossmann-like_a/b/a_fold"/>
</dbReference>
<dbReference type="Gene3D" id="1.10.240.10">
    <property type="entry name" value="Tyrosyl-Transfer RNA Synthetase"/>
    <property type="match status" value="1"/>
</dbReference>
<dbReference type="GO" id="GO:0005737">
    <property type="term" value="C:cytoplasm"/>
    <property type="evidence" value="ECO:0007669"/>
    <property type="project" value="TreeGrafter"/>
</dbReference>
<evidence type="ECO:0000256" key="2">
    <source>
        <dbReference type="ARBA" id="ARBA00022598"/>
    </source>
</evidence>
<dbReference type="SUPFAM" id="SSF52374">
    <property type="entry name" value="Nucleotidylyl transferase"/>
    <property type="match status" value="1"/>
</dbReference>
<keyword evidence="3 9" id="KW-0547">Nucleotide-binding</keyword>
<dbReference type="FunFam" id="3.40.50.620:FF:000103">
    <property type="entry name" value="tyrosine--tRNA ligase 1, cytoplasmic"/>
    <property type="match status" value="1"/>
</dbReference>
<name>A0A061S1P3_9CHLO</name>
<dbReference type="GO" id="GO:0004831">
    <property type="term" value="F:tyrosine-tRNA ligase activity"/>
    <property type="evidence" value="ECO:0007669"/>
    <property type="project" value="UniProtKB-EC"/>
</dbReference>
<evidence type="ECO:0000313" key="10">
    <source>
        <dbReference type="EMBL" id="JAC79077.1"/>
    </source>
</evidence>
<accession>A0A061S1P3</accession>
<protein>
    <recommendedName>
        <fullName evidence="1">tyrosine--tRNA ligase</fullName>
        <ecNumber evidence="1">6.1.1.1</ecNumber>
    </recommendedName>
    <alternativeName>
        <fullName evidence="7">Tyrosyl-tRNA synthetase</fullName>
    </alternativeName>
</protein>
<comment type="catalytic activity">
    <reaction evidence="8">
        <text>tRNA(Tyr) + L-tyrosine + ATP = L-tyrosyl-tRNA(Tyr) + AMP + diphosphate + H(+)</text>
        <dbReference type="Rhea" id="RHEA:10220"/>
        <dbReference type="Rhea" id="RHEA-COMP:9706"/>
        <dbReference type="Rhea" id="RHEA-COMP:9707"/>
        <dbReference type="ChEBI" id="CHEBI:15378"/>
        <dbReference type="ChEBI" id="CHEBI:30616"/>
        <dbReference type="ChEBI" id="CHEBI:33019"/>
        <dbReference type="ChEBI" id="CHEBI:58315"/>
        <dbReference type="ChEBI" id="CHEBI:78442"/>
        <dbReference type="ChEBI" id="CHEBI:78536"/>
        <dbReference type="ChEBI" id="CHEBI:456215"/>
        <dbReference type="EC" id="6.1.1.1"/>
    </reaction>
</comment>
<dbReference type="GO" id="GO:0006437">
    <property type="term" value="P:tyrosyl-tRNA aminoacylation"/>
    <property type="evidence" value="ECO:0007669"/>
    <property type="project" value="TreeGrafter"/>
</dbReference>
<organism evidence="10">
    <name type="scientific">Tetraselmis sp. GSL018</name>
    <dbReference type="NCBI Taxonomy" id="582737"/>
    <lineage>
        <taxon>Eukaryota</taxon>
        <taxon>Viridiplantae</taxon>
        <taxon>Chlorophyta</taxon>
        <taxon>core chlorophytes</taxon>
        <taxon>Chlorodendrophyceae</taxon>
        <taxon>Chlorodendrales</taxon>
        <taxon>Chlorodendraceae</taxon>
        <taxon>Tetraselmis</taxon>
    </lineage>
</organism>
<dbReference type="GO" id="GO:0005524">
    <property type="term" value="F:ATP binding"/>
    <property type="evidence" value="ECO:0007669"/>
    <property type="project" value="UniProtKB-KW"/>
</dbReference>
<dbReference type="Gene3D" id="3.40.50.620">
    <property type="entry name" value="HUPs"/>
    <property type="match status" value="1"/>
</dbReference>
<dbReference type="InterPro" id="IPR050489">
    <property type="entry name" value="Tyr-tRNA_synthase"/>
</dbReference>
<dbReference type="AlphaFoldDB" id="A0A061S1P3"/>
<reference evidence="10" key="1">
    <citation type="submission" date="2014-05" db="EMBL/GenBank/DDBJ databases">
        <title>The transcriptome of the halophilic microalga Tetraselmis sp. GSL018 isolated from the Great Salt Lake, Utah.</title>
        <authorList>
            <person name="Jinkerson R.E."/>
            <person name="D'Adamo S."/>
            <person name="Posewitz M.C."/>
        </authorList>
    </citation>
    <scope>NUCLEOTIDE SEQUENCE</scope>
    <source>
        <strain evidence="10">GSL018</strain>
    </source>
</reference>
<sequence length="220" mass="25025">MDIARKNNLKRIIRCSQIMGREESDELSAAQIFYPCMQCADIFFLNADICQLGVDQRKVNMLAREYCDECKPKRRKPVILSHRMMPGLLQGQEKMSKSDPNSAIFMEDSAQEVKTKLKKAFCPPGEVEGNPCLEYIRSITFPWFGKFEVERSEQNGGSKTYTCMEELEADYTSGALHPGDLKAALATAINTIIQPVRDHFETDKNAKALLKRVRGYKTTR</sequence>
<comment type="similarity">
    <text evidence="9">Belongs to the class-I aminoacyl-tRNA synthetase family.</text>
</comment>
<dbReference type="InterPro" id="IPR002305">
    <property type="entry name" value="aa-tRNA-synth_Ic"/>
</dbReference>
<dbReference type="PIRSF" id="PIRSF006588">
    <property type="entry name" value="TyrRS_arch_euk"/>
    <property type="match status" value="1"/>
</dbReference>
<keyword evidence="4 9" id="KW-0067">ATP-binding</keyword>
<dbReference type="EMBL" id="GBEZ01006310">
    <property type="protein sequence ID" value="JAC79077.1"/>
    <property type="molecule type" value="Transcribed_RNA"/>
</dbReference>